<feature type="compositionally biased region" description="Basic residues" evidence="1">
    <location>
        <begin position="1"/>
        <end position="11"/>
    </location>
</feature>
<sequence length="424" mass="46556">MPTRRPNKRKQPASPEASQSENKTRKRPCASRGADSVQGNEGDVKAVPQSSHSLLPAHCQPDNPSMLSGRPLTHSDNTNDILSRRSCTETAEKEKPACASAAELYTANNVSHAASVLLQAHSIWASIDVPPSARVATAPTPLQQFVLINPAARRQAPAPPAPARPSRKWKRRNASKRKNPKPRPITEPHRAPPATGPGAQQPPPGALVAAMAQYGIPAGFAVFACWKCIVSRPIRLLTCESDPLPEQWTCAYCMDPEVARVDEGTQVRWCYKGKHETRREEHVVALEDGVAVEMPHCEGCMQKGLEMKMGRTMSELALEKMRRGILDEKESRLVTERTEGFLDTLKAVRAEGSRSLVGPLREPFVKKGTDEWDDWLELLEKSGWVGWDVWRRATGDYFVVEGNGGRGMNGRMIKGANSNTAAEG</sequence>
<protein>
    <submittedName>
        <fullName evidence="2">Uncharacterized protein</fullName>
    </submittedName>
</protein>
<proteinExistence type="predicted"/>
<reference evidence="2 3" key="1">
    <citation type="journal article" date="2021" name="Nat. Commun.">
        <title>Genetic determinants of endophytism in the Arabidopsis root mycobiome.</title>
        <authorList>
            <person name="Mesny F."/>
            <person name="Miyauchi S."/>
            <person name="Thiergart T."/>
            <person name="Pickel B."/>
            <person name="Atanasova L."/>
            <person name="Karlsson M."/>
            <person name="Huettel B."/>
            <person name="Barry K.W."/>
            <person name="Haridas S."/>
            <person name="Chen C."/>
            <person name="Bauer D."/>
            <person name="Andreopoulos W."/>
            <person name="Pangilinan J."/>
            <person name="LaButti K."/>
            <person name="Riley R."/>
            <person name="Lipzen A."/>
            <person name="Clum A."/>
            <person name="Drula E."/>
            <person name="Henrissat B."/>
            <person name="Kohler A."/>
            <person name="Grigoriev I.V."/>
            <person name="Martin F.M."/>
            <person name="Hacquard S."/>
        </authorList>
    </citation>
    <scope>NUCLEOTIDE SEQUENCE [LARGE SCALE GENOMIC DNA]</scope>
    <source>
        <strain evidence="2 3">MPI-SDFR-AT-0080</strain>
    </source>
</reference>
<feature type="region of interest" description="Disordered" evidence="1">
    <location>
        <begin position="150"/>
        <end position="204"/>
    </location>
</feature>
<accession>A0ABQ8FVJ9</accession>
<evidence type="ECO:0000256" key="1">
    <source>
        <dbReference type="SAM" id="MobiDB-lite"/>
    </source>
</evidence>
<dbReference type="EMBL" id="JAGTJR010000046">
    <property type="protein sequence ID" value="KAH7030011.1"/>
    <property type="molecule type" value="Genomic_DNA"/>
</dbReference>
<gene>
    <name evidence="2" type="ORF">B0J12DRAFT_745278</name>
</gene>
<comment type="caution">
    <text evidence="2">The sequence shown here is derived from an EMBL/GenBank/DDBJ whole genome shotgun (WGS) entry which is preliminary data.</text>
</comment>
<name>A0ABQ8FVJ9_9PEZI</name>
<feature type="compositionally biased region" description="Basic residues" evidence="1">
    <location>
        <begin position="165"/>
        <end position="181"/>
    </location>
</feature>
<organism evidence="2 3">
    <name type="scientific">Macrophomina phaseolina</name>
    <dbReference type="NCBI Taxonomy" id="35725"/>
    <lineage>
        <taxon>Eukaryota</taxon>
        <taxon>Fungi</taxon>
        <taxon>Dikarya</taxon>
        <taxon>Ascomycota</taxon>
        <taxon>Pezizomycotina</taxon>
        <taxon>Dothideomycetes</taxon>
        <taxon>Dothideomycetes incertae sedis</taxon>
        <taxon>Botryosphaeriales</taxon>
        <taxon>Botryosphaeriaceae</taxon>
        <taxon>Macrophomina</taxon>
    </lineage>
</organism>
<feature type="region of interest" description="Disordered" evidence="1">
    <location>
        <begin position="1"/>
        <end position="88"/>
    </location>
</feature>
<evidence type="ECO:0000313" key="2">
    <source>
        <dbReference type="EMBL" id="KAH7030011.1"/>
    </source>
</evidence>
<keyword evidence="3" id="KW-1185">Reference proteome</keyword>
<evidence type="ECO:0000313" key="3">
    <source>
        <dbReference type="Proteomes" id="UP000774617"/>
    </source>
</evidence>
<dbReference type="Proteomes" id="UP000774617">
    <property type="component" value="Unassembled WGS sequence"/>
</dbReference>